<evidence type="ECO:0000259" key="4">
    <source>
        <dbReference type="Pfam" id="PF01420"/>
    </source>
</evidence>
<sequence length="417" mass="48331">MFRYANNLPNLESRRLFLVYLTIAWEQRKLTDVASKFMYGLNVASKYYDGTNKYLRITDIDDLSHNLSNKKLTSPDSKDIDESYLLKQNDLLFARTGASVGKTYLYKSSDGIVYFAGYLIKASILDNFDSKFIFNITLTTKYNNFVKVTSQRSGQPRINAKEYSNYKFKMPNSLKEQKSIGYLLNLIDDLVALYQEQLHFYEKLKKTLLQNMFANTHRSKPVIRFSKFHDSWEPRELNAVMSDFIVPMRDKPKQFGGTIPWTRIDDIDGKYLNESKSGNYVSTETIKSMNLKVIPKNSLIVSASATFGVVAIVTNDLVTNQTFIGLVPKPSYNLEFLFNLFKTPRIQKLMRIESVGSTIFYISRDKFKKMNCNVPTLKEQNLIGKICRSVDEFIALYQTKLNYMNSEKEYLLQKLFI</sequence>
<keyword evidence="6" id="KW-1185">Reference proteome</keyword>
<dbReference type="AlphaFoldDB" id="A0A0R1SIG0"/>
<dbReference type="SUPFAM" id="SSF116734">
    <property type="entry name" value="DNA methylase specificity domain"/>
    <property type="match status" value="2"/>
</dbReference>
<feature type="domain" description="Type I restriction modification DNA specificity" evidence="4">
    <location>
        <begin position="252"/>
        <end position="402"/>
    </location>
</feature>
<dbReference type="GO" id="GO:0009307">
    <property type="term" value="P:DNA restriction-modification system"/>
    <property type="evidence" value="ECO:0007669"/>
    <property type="project" value="UniProtKB-KW"/>
</dbReference>
<dbReference type="Pfam" id="PF01420">
    <property type="entry name" value="Methylase_S"/>
    <property type="match status" value="2"/>
</dbReference>
<proteinExistence type="inferred from homology"/>
<organism evidence="5 6">
    <name type="scientific">Companilactobacillus versmoldensis DSM 14857 = KCTC 3814</name>
    <dbReference type="NCBI Taxonomy" id="1423815"/>
    <lineage>
        <taxon>Bacteria</taxon>
        <taxon>Bacillati</taxon>
        <taxon>Bacillota</taxon>
        <taxon>Bacilli</taxon>
        <taxon>Lactobacillales</taxon>
        <taxon>Lactobacillaceae</taxon>
        <taxon>Companilactobacillus</taxon>
    </lineage>
</organism>
<feature type="domain" description="Type I restriction modification DNA specificity" evidence="4">
    <location>
        <begin position="25"/>
        <end position="195"/>
    </location>
</feature>
<dbReference type="PATRIC" id="fig|1423815.3.peg.1152"/>
<keyword evidence="2" id="KW-0680">Restriction system</keyword>
<dbReference type="Proteomes" id="UP000051647">
    <property type="component" value="Unassembled WGS sequence"/>
</dbReference>
<dbReference type="CDD" id="cd17284">
    <property type="entry name" value="RMtype1_S_Cbo7060ORF11580P_TRD2-CR2_like"/>
    <property type="match status" value="1"/>
</dbReference>
<dbReference type="PANTHER" id="PTHR30408:SF12">
    <property type="entry name" value="TYPE I RESTRICTION ENZYME MJAVIII SPECIFICITY SUBUNIT"/>
    <property type="match status" value="1"/>
</dbReference>
<dbReference type="InterPro" id="IPR000055">
    <property type="entry name" value="Restrct_endonuc_typeI_TRD"/>
</dbReference>
<comment type="similarity">
    <text evidence="1">Belongs to the type-I restriction system S methylase family.</text>
</comment>
<evidence type="ECO:0000256" key="3">
    <source>
        <dbReference type="ARBA" id="ARBA00023125"/>
    </source>
</evidence>
<dbReference type="Gene3D" id="3.90.220.20">
    <property type="entry name" value="DNA methylase specificity domains"/>
    <property type="match status" value="2"/>
</dbReference>
<evidence type="ECO:0000313" key="6">
    <source>
        <dbReference type="Proteomes" id="UP000051647"/>
    </source>
</evidence>
<dbReference type="GO" id="GO:0003677">
    <property type="term" value="F:DNA binding"/>
    <property type="evidence" value="ECO:0007669"/>
    <property type="project" value="UniProtKB-KW"/>
</dbReference>
<keyword evidence="3" id="KW-0238">DNA-binding</keyword>
<gene>
    <name evidence="5" type="ORF">FC27_GL001127</name>
</gene>
<reference evidence="5 6" key="1">
    <citation type="journal article" date="2015" name="Genome Announc.">
        <title>Expanding the biotechnology potential of lactobacilli through comparative genomics of 213 strains and associated genera.</title>
        <authorList>
            <person name="Sun Z."/>
            <person name="Harris H.M."/>
            <person name="McCann A."/>
            <person name="Guo C."/>
            <person name="Argimon S."/>
            <person name="Zhang W."/>
            <person name="Yang X."/>
            <person name="Jeffery I.B."/>
            <person name="Cooney J.C."/>
            <person name="Kagawa T.F."/>
            <person name="Liu W."/>
            <person name="Song Y."/>
            <person name="Salvetti E."/>
            <person name="Wrobel A."/>
            <person name="Rasinkangas P."/>
            <person name="Parkhill J."/>
            <person name="Rea M.C."/>
            <person name="O'Sullivan O."/>
            <person name="Ritari J."/>
            <person name="Douillard F.P."/>
            <person name="Paul Ross R."/>
            <person name="Yang R."/>
            <person name="Briner A.E."/>
            <person name="Felis G.E."/>
            <person name="de Vos W.M."/>
            <person name="Barrangou R."/>
            <person name="Klaenhammer T.R."/>
            <person name="Caufield P.W."/>
            <person name="Cui Y."/>
            <person name="Zhang H."/>
            <person name="O'Toole P.W."/>
        </authorList>
    </citation>
    <scope>NUCLEOTIDE SEQUENCE [LARGE SCALE GENOMIC DNA]</scope>
    <source>
        <strain evidence="5 6">DSM 14857</strain>
    </source>
</reference>
<dbReference type="InterPro" id="IPR052021">
    <property type="entry name" value="Type-I_RS_S_subunit"/>
</dbReference>
<evidence type="ECO:0000256" key="2">
    <source>
        <dbReference type="ARBA" id="ARBA00022747"/>
    </source>
</evidence>
<evidence type="ECO:0000313" key="5">
    <source>
        <dbReference type="EMBL" id="KRL66053.1"/>
    </source>
</evidence>
<evidence type="ECO:0000256" key="1">
    <source>
        <dbReference type="ARBA" id="ARBA00010923"/>
    </source>
</evidence>
<dbReference type="Gene3D" id="1.10.287.1120">
    <property type="entry name" value="Bipartite methylase S protein"/>
    <property type="match status" value="1"/>
</dbReference>
<dbReference type="EMBL" id="AZFA01000022">
    <property type="protein sequence ID" value="KRL66053.1"/>
    <property type="molecule type" value="Genomic_DNA"/>
</dbReference>
<dbReference type="PANTHER" id="PTHR30408">
    <property type="entry name" value="TYPE-1 RESTRICTION ENZYME ECOKI SPECIFICITY PROTEIN"/>
    <property type="match status" value="1"/>
</dbReference>
<dbReference type="InterPro" id="IPR044946">
    <property type="entry name" value="Restrct_endonuc_typeI_TRD_sf"/>
</dbReference>
<comment type="caution">
    <text evidence="5">The sequence shown here is derived from an EMBL/GenBank/DDBJ whole genome shotgun (WGS) entry which is preliminary data.</text>
</comment>
<accession>A0A0R1SIG0</accession>
<protein>
    <submittedName>
        <fullName evidence="5">Specificity determinant HsdS</fullName>
    </submittedName>
</protein>
<dbReference type="STRING" id="1423815.FC27_GL001127"/>
<name>A0A0R1SIG0_9LACO</name>
<dbReference type="CDD" id="cd17521">
    <property type="entry name" value="RMtype1_S_Sau13435ORF2165P_TRD2-CR2_like"/>
    <property type="match status" value="1"/>
</dbReference>